<evidence type="ECO:0000256" key="1">
    <source>
        <dbReference type="SAM" id="Phobius"/>
    </source>
</evidence>
<feature type="transmembrane region" description="Helical" evidence="1">
    <location>
        <begin position="117"/>
        <end position="136"/>
    </location>
</feature>
<evidence type="ECO:0000313" key="4">
    <source>
        <dbReference type="Proteomes" id="UP000545507"/>
    </source>
</evidence>
<keyword evidence="4" id="KW-1185">Reference proteome</keyword>
<dbReference type="EMBL" id="VYGV01000016">
    <property type="protein sequence ID" value="NWF46956.1"/>
    <property type="molecule type" value="Genomic_DNA"/>
</dbReference>
<feature type="transmembrane region" description="Helical" evidence="1">
    <location>
        <begin position="72"/>
        <end position="89"/>
    </location>
</feature>
<feature type="transmembrane region" description="Helical" evidence="1">
    <location>
        <begin position="178"/>
        <end position="199"/>
    </location>
</feature>
<proteinExistence type="predicted"/>
<dbReference type="InterPro" id="IPR007038">
    <property type="entry name" value="HupE_UreJ"/>
</dbReference>
<evidence type="ECO:0000256" key="2">
    <source>
        <dbReference type="SAM" id="SignalP"/>
    </source>
</evidence>
<dbReference type="PIRSF" id="PIRSF016919">
    <property type="entry name" value="HupE_UreJ"/>
    <property type="match status" value="1"/>
</dbReference>
<name>A0A7Y8GXZ7_9BURK</name>
<gene>
    <name evidence="3" type="ORF">F3K02_17100</name>
</gene>
<reference evidence="3 4" key="1">
    <citation type="submission" date="2019-09" db="EMBL/GenBank/DDBJ databases">
        <title>Hydrogenophaga aromatica sp. nov., isolated from a para-xylene-degrading enrichment culture.</title>
        <authorList>
            <person name="Tancsics A."/>
            <person name="Banerjee S."/>
        </authorList>
    </citation>
    <scope>NUCLEOTIDE SEQUENCE [LARGE SCALE GENOMIC DNA]</scope>
    <source>
        <strain evidence="3 4">D2P1</strain>
    </source>
</reference>
<keyword evidence="1" id="KW-1133">Transmembrane helix</keyword>
<feature type="chain" id="PRO_5030520282" evidence="2">
    <location>
        <begin position="25"/>
        <end position="200"/>
    </location>
</feature>
<feature type="transmembrane region" description="Helical" evidence="1">
    <location>
        <begin position="95"/>
        <end position="110"/>
    </location>
</feature>
<organism evidence="3 4">
    <name type="scientific">Hydrogenophaga aromaticivorans</name>
    <dbReference type="NCBI Taxonomy" id="2610898"/>
    <lineage>
        <taxon>Bacteria</taxon>
        <taxon>Pseudomonadati</taxon>
        <taxon>Pseudomonadota</taxon>
        <taxon>Betaproteobacteria</taxon>
        <taxon>Burkholderiales</taxon>
        <taxon>Comamonadaceae</taxon>
        <taxon>Hydrogenophaga</taxon>
    </lineage>
</organism>
<feature type="transmembrane region" description="Helical" evidence="1">
    <location>
        <begin position="142"/>
        <end position="166"/>
    </location>
</feature>
<sequence length="200" mass="19771">MQSKNIRRLSAAALMAGLAGAAQAHTGHSTHSLMEGLVHPFGLDHLLAMVAVGVWSVSALPQGKAWQGPATFLLALVASAALGAAGVSLPFLEQGVALSVVLFGAMLVLARQPMPAAVGLGLVAAAASLHGLAHGAETPATGFAGYASGFLLTTAALHIGGVFAGLGIRRALNERSGWALGGLGTVLGASGLVLFGQLAA</sequence>
<dbReference type="Proteomes" id="UP000545507">
    <property type="component" value="Unassembled WGS sequence"/>
</dbReference>
<accession>A0A7Y8GXZ7</accession>
<dbReference type="Pfam" id="PF04955">
    <property type="entry name" value="HupE_UreJ"/>
    <property type="match status" value="1"/>
</dbReference>
<comment type="caution">
    <text evidence="3">The sequence shown here is derived from an EMBL/GenBank/DDBJ whole genome shotgun (WGS) entry which is preliminary data.</text>
</comment>
<protein>
    <submittedName>
        <fullName evidence="3">HupE/UreJ family protein</fullName>
    </submittedName>
</protein>
<dbReference type="RefSeq" id="WP_177136864.1">
    <property type="nucleotide sequence ID" value="NZ_VYGV01000016.1"/>
</dbReference>
<keyword evidence="2" id="KW-0732">Signal</keyword>
<dbReference type="AlphaFoldDB" id="A0A7Y8GXZ7"/>
<evidence type="ECO:0000313" key="3">
    <source>
        <dbReference type="EMBL" id="NWF46956.1"/>
    </source>
</evidence>
<feature type="signal peptide" evidence="2">
    <location>
        <begin position="1"/>
        <end position="24"/>
    </location>
</feature>
<feature type="transmembrane region" description="Helical" evidence="1">
    <location>
        <begin position="40"/>
        <end position="60"/>
    </location>
</feature>
<keyword evidence="1" id="KW-0812">Transmembrane</keyword>
<keyword evidence="1" id="KW-0472">Membrane</keyword>